<organism evidence="2 3">
    <name type="scientific">Phialophora macrospora</name>
    <dbReference type="NCBI Taxonomy" id="1851006"/>
    <lineage>
        <taxon>Eukaryota</taxon>
        <taxon>Fungi</taxon>
        <taxon>Dikarya</taxon>
        <taxon>Ascomycota</taxon>
        <taxon>Pezizomycotina</taxon>
        <taxon>Eurotiomycetes</taxon>
        <taxon>Chaetothyriomycetidae</taxon>
        <taxon>Chaetothyriales</taxon>
        <taxon>Herpotrichiellaceae</taxon>
        <taxon>Phialophora</taxon>
    </lineage>
</organism>
<evidence type="ECO:0000256" key="1">
    <source>
        <dbReference type="SAM" id="MobiDB-lite"/>
    </source>
</evidence>
<dbReference type="AlphaFoldDB" id="A0A0D2G034"/>
<gene>
    <name evidence="2" type="ORF">PV04_00315</name>
</gene>
<sequence>MPRRGISIPYPKQSGDASMSGNAHSRDDAPSAKSRKTVKKSIVAPKDDDSPRPVRRKRKAPVPDLPPTLDNAEGETNPAEPPAKRQARSDVRYNSPALVPALEADQDQPDYTGFT</sequence>
<feature type="region of interest" description="Disordered" evidence="1">
    <location>
        <begin position="1"/>
        <end position="115"/>
    </location>
</feature>
<proteinExistence type="predicted"/>
<dbReference type="EMBL" id="KN846956">
    <property type="protein sequence ID" value="KIW72095.1"/>
    <property type="molecule type" value="Genomic_DNA"/>
</dbReference>
<evidence type="ECO:0000313" key="3">
    <source>
        <dbReference type="Proteomes" id="UP000054266"/>
    </source>
</evidence>
<keyword evidence="3" id="KW-1185">Reference proteome</keyword>
<reference evidence="2 3" key="1">
    <citation type="submission" date="2015-01" db="EMBL/GenBank/DDBJ databases">
        <title>The Genome Sequence of Capronia semiimmersa CBS27337.</title>
        <authorList>
            <consortium name="The Broad Institute Genomics Platform"/>
            <person name="Cuomo C."/>
            <person name="de Hoog S."/>
            <person name="Gorbushina A."/>
            <person name="Stielow B."/>
            <person name="Teixiera M."/>
            <person name="Abouelleil A."/>
            <person name="Chapman S.B."/>
            <person name="Priest M."/>
            <person name="Young S.K."/>
            <person name="Wortman J."/>
            <person name="Nusbaum C."/>
            <person name="Birren B."/>
        </authorList>
    </citation>
    <scope>NUCLEOTIDE SEQUENCE [LARGE SCALE GENOMIC DNA]</scope>
    <source>
        <strain evidence="2 3">CBS 27337</strain>
    </source>
</reference>
<name>A0A0D2G034_9EURO</name>
<evidence type="ECO:0000313" key="2">
    <source>
        <dbReference type="EMBL" id="KIW72095.1"/>
    </source>
</evidence>
<dbReference type="Proteomes" id="UP000054266">
    <property type="component" value="Unassembled WGS sequence"/>
</dbReference>
<protein>
    <submittedName>
        <fullName evidence="2">Uncharacterized protein</fullName>
    </submittedName>
</protein>
<accession>A0A0D2G034</accession>
<dbReference type="HOGENOM" id="CLU_2108725_0_0_1"/>